<dbReference type="OrthoDB" id="9773456at2"/>
<gene>
    <name evidence="9" type="ORF">CJ301_17335</name>
</gene>
<evidence type="ECO:0000256" key="1">
    <source>
        <dbReference type="ARBA" id="ARBA00022448"/>
    </source>
</evidence>
<feature type="domain" description="Cytochrome c" evidence="8">
    <location>
        <begin position="82"/>
        <end position="168"/>
    </location>
</feature>
<evidence type="ECO:0000313" key="10">
    <source>
        <dbReference type="Proteomes" id="UP000221860"/>
    </source>
</evidence>
<dbReference type="Proteomes" id="UP000221860">
    <property type="component" value="Unassembled WGS sequence"/>
</dbReference>
<dbReference type="PANTHER" id="PTHR33751:SF9">
    <property type="entry name" value="CYTOCHROME C4"/>
    <property type="match status" value="1"/>
</dbReference>
<dbReference type="SUPFAM" id="SSF46626">
    <property type="entry name" value="Cytochrome c"/>
    <property type="match status" value="3"/>
</dbReference>
<dbReference type="AlphaFoldDB" id="A0A2G1MC79"/>
<comment type="caution">
    <text evidence="9">The sequence shown here is derived from an EMBL/GenBank/DDBJ whole genome shotgun (WGS) entry which is preliminary data.</text>
</comment>
<feature type="domain" description="Cytochrome c" evidence="8">
    <location>
        <begin position="364"/>
        <end position="455"/>
    </location>
</feature>
<evidence type="ECO:0000313" key="9">
    <source>
        <dbReference type="EMBL" id="PHP26272.1"/>
    </source>
</evidence>
<accession>A0A2G1MC79</accession>
<keyword evidence="7" id="KW-0472">Membrane</keyword>
<keyword evidence="5 6" id="KW-0408">Iron</keyword>
<dbReference type="InterPro" id="IPR050597">
    <property type="entry name" value="Cytochrome_c_Oxidase_Subunit"/>
</dbReference>
<name>A0A2G1MC79_9RHOB</name>
<evidence type="ECO:0000256" key="2">
    <source>
        <dbReference type="ARBA" id="ARBA00022617"/>
    </source>
</evidence>
<dbReference type="GO" id="GO:0020037">
    <property type="term" value="F:heme binding"/>
    <property type="evidence" value="ECO:0007669"/>
    <property type="project" value="InterPro"/>
</dbReference>
<dbReference type="GO" id="GO:0046872">
    <property type="term" value="F:metal ion binding"/>
    <property type="evidence" value="ECO:0007669"/>
    <property type="project" value="UniProtKB-KW"/>
</dbReference>
<feature type="transmembrane region" description="Helical" evidence="7">
    <location>
        <begin position="20"/>
        <end position="43"/>
    </location>
</feature>
<dbReference type="EMBL" id="NQWH01000046">
    <property type="protein sequence ID" value="PHP26272.1"/>
    <property type="molecule type" value="Genomic_DNA"/>
</dbReference>
<keyword evidence="7" id="KW-1133">Transmembrane helix</keyword>
<dbReference type="PROSITE" id="PS51007">
    <property type="entry name" value="CYTC"/>
    <property type="match status" value="3"/>
</dbReference>
<evidence type="ECO:0000259" key="8">
    <source>
        <dbReference type="PROSITE" id="PS51007"/>
    </source>
</evidence>
<feature type="domain" description="Cytochrome c" evidence="8">
    <location>
        <begin position="194"/>
        <end position="281"/>
    </location>
</feature>
<organism evidence="9 10">
    <name type="scientific">Limimaricola cinnabarinus</name>
    <dbReference type="NCBI Taxonomy" id="1125964"/>
    <lineage>
        <taxon>Bacteria</taxon>
        <taxon>Pseudomonadati</taxon>
        <taxon>Pseudomonadota</taxon>
        <taxon>Alphaproteobacteria</taxon>
        <taxon>Rhodobacterales</taxon>
        <taxon>Paracoccaceae</taxon>
        <taxon>Limimaricola</taxon>
    </lineage>
</organism>
<evidence type="ECO:0000256" key="6">
    <source>
        <dbReference type="PROSITE-ProRule" id="PRU00433"/>
    </source>
</evidence>
<reference evidence="9 10" key="1">
    <citation type="submission" date="2017-08" db="EMBL/GenBank/DDBJ databases">
        <title>Draft Genome Sequence of Loktanella cinnabarina Strain XM1, Isolated from Coastal Surface Water.</title>
        <authorList>
            <person name="Ma R."/>
            <person name="Wang J."/>
            <person name="Wang Q."/>
            <person name="Ma Z."/>
            <person name="Li J."/>
            <person name="Chen L."/>
        </authorList>
    </citation>
    <scope>NUCLEOTIDE SEQUENCE [LARGE SCALE GENOMIC DNA]</scope>
    <source>
        <strain evidence="9 10">XM1</strain>
    </source>
</reference>
<keyword evidence="4" id="KW-0249">Electron transport</keyword>
<dbReference type="PANTHER" id="PTHR33751">
    <property type="entry name" value="CBB3-TYPE CYTOCHROME C OXIDASE SUBUNIT FIXP"/>
    <property type="match status" value="1"/>
</dbReference>
<dbReference type="InterPro" id="IPR036909">
    <property type="entry name" value="Cyt_c-like_dom_sf"/>
</dbReference>
<keyword evidence="7" id="KW-0812">Transmembrane</keyword>
<dbReference type="InterPro" id="IPR009056">
    <property type="entry name" value="Cyt_c-like_dom"/>
</dbReference>
<keyword evidence="10" id="KW-1185">Reference proteome</keyword>
<evidence type="ECO:0000256" key="5">
    <source>
        <dbReference type="ARBA" id="ARBA00023004"/>
    </source>
</evidence>
<dbReference type="Pfam" id="PF00034">
    <property type="entry name" value="Cytochrom_C"/>
    <property type="match status" value="1"/>
</dbReference>
<dbReference type="Gene3D" id="1.10.760.10">
    <property type="entry name" value="Cytochrome c-like domain"/>
    <property type="match status" value="3"/>
</dbReference>
<proteinExistence type="predicted"/>
<dbReference type="GO" id="GO:0009055">
    <property type="term" value="F:electron transfer activity"/>
    <property type="evidence" value="ECO:0007669"/>
    <property type="project" value="InterPro"/>
</dbReference>
<protein>
    <submittedName>
        <fullName evidence="9">Cytochrome C</fullName>
    </submittedName>
</protein>
<dbReference type="Pfam" id="PF13442">
    <property type="entry name" value="Cytochrome_CBB3"/>
    <property type="match status" value="1"/>
</dbReference>
<evidence type="ECO:0000256" key="7">
    <source>
        <dbReference type="SAM" id="Phobius"/>
    </source>
</evidence>
<keyword evidence="1" id="KW-0813">Transport</keyword>
<evidence type="ECO:0000256" key="4">
    <source>
        <dbReference type="ARBA" id="ARBA00022982"/>
    </source>
</evidence>
<keyword evidence="3 6" id="KW-0479">Metal-binding</keyword>
<evidence type="ECO:0000256" key="3">
    <source>
        <dbReference type="ARBA" id="ARBA00022723"/>
    </source>
</evidence>
<keyword evidence="2 6" id="KW-0349">Heme</keyword>
<sequence length="459" mass="49654">MKRGAFTMRLKVVLTWKRVAGLAVIGIAGALLVGWSGLVSIAASSGHFAVTRWYLGWTMENAVETQSMLIVKPKDLNLDDPALVRRSAGHYATGCAACHGAPGVPQSPVVKEMTPAPPRLEEKVNEWSDEELFWMVKNGIKYSGMPAWPAQERDDEVWAQVAFLRALPEMTRTEYAELALGGGLADNDLEPGGETTAALDGIFENALADCVRCHGRDGLGRGEGDAEDAFPIIAGQPAPYLYATLRAFALGRRDSGFMEPPASRYPSEVLEELARYFADQPVPLERAGDAAVLGPEAEVPNLAVDPVDDAPVVDAGLASDAMETFLMPLDTPQDEAGVLEGAGDLAYAEIPLTASAGPPSTREDVLELGQRIAVEGFGQRKVPACQSCHSPAGRERNPLYPYLAGQPEWYLSKHLRLWKESRRGGTRFAHVMDEIARNLTEEQIEAVSAWYSSLAKAKP</sequence>